<sequence>MDTNDFVSLSICTKPRLRIGLVFDASGDYSVAKWLS</sequence>
<dbReference type="EMBL" id="JH650974">
    <property type="protein sequence ID" value="EXA38472.1"/>
    <property type="molecule type" value="Genomic_DNA"/>
</dbReference>
<gene>
    <name evidence="1" type="ORF">FOVG_10402</name>
</gene>
<reference evidence="1" key="1">
    <citation type="submission" date="2011-10" db="EMBL/GenBank/DDBJ databases">
        <title>The Genome Sequence of Fusarium oxysporum HDV247.</title>
        <authorList>
            <consortium name="The Broad Institute Genome Sequencing Platform"/>
            <person name="Ma L.-J."/>
            <person name="Gale L.R."/>
            <person name="Schwartz D.C."/>
            <person name="Zhou S."/>
            <person name="Corby-Kistler H."/>
            <person name="Young S.K."/>
            <person name="Zeng Q."/>
            <person name="Gargeya S."/>
            <person name="Fitzgerald M."/>
            <person name="Haas B."/>
            <person name="Abouelleil A."/>
            <person name="Alvarado L."/>
            <person name="Arachchi H.M."/>
            <person name="Berlin A."/>
            <person name="Brown A."/>
            <person name="Chapman S.B."/>
            <person name="Chen Z."/>
            <person name="Dunbar C."/>
            <person name="Freedman E."/>
            <person name="Gearin G."/>
            <person name="Goldberg J."/>
            <person name="Griggs A."/>
            <person name="Gujja S."/>
            <person name="Heiman D."/>
            <person name="Howarth C."/>
            <person name="Larson L."/>
            <person name="Lui A."/>
            <person name="MacDonald P.J.P."/>
            <person name="Montmayeur A."/>
            <person name="Murphy C."/>
            <person name="Neiman D."/>
            <person name="Pearson M."/>
            <person name="Priest M."/>
            <person name="Roberts A."/>
            <person name="Saif S."/>
            <person name="Shea T."/>
            <person name="Shenoy N."/>
            <person name="Sisk P."/>
            <person name="Stolte C."/>
            <person name="Sykes S."/>
            <person name="Wortman J."/>
            <person name="Nusbaum C."/>
            <person name="Birren B."/>
        </authorList>
    </citation>
    <scope>NUCLEOTIDE SEQUENCE [LARGE SCALE GENOMIC DNA]</scope>
    <source>
        <strain evidence="1">HDV247</strain>
    </source>
</reference>
<organism evidence="1">
    <name type="scientific">Fusarium oxysporum f. sp. pisi HDV247</name>
    <dbReference type="NCBI Taxonomy" id="1080344"/>
    <lineage>
        <taxon>Eukaryota</taxon>
        <taxon>Fungi</taxon>
        <taxon>Dikarya</taxon>
        <taxon>Ascomycota</taxon>
        <taxon>Pezizomycotina</taxon>
        <taxon>Sordariomycetes</taxon>
        <taxon>Hypocreomycetidae</taxon>
        <taxon>Hypocreales</taxon>
        <taxon>Nectriaceae</taxon>
        <taxon>Fusarium</taxon>
        <taxon>Fusarium oxysporum species complex</taxon>
    </lineage>
</organism>
<dbReference type="Proteomes" id="UP000030751">
    <property type="component" value="Unassembled WGS sequence"/>
</dbReference>
<evidence type="ECO:0000313" key="1">
    <source>
        <dbReference type="EMBL" id="EXA38472.1"/>
    </source>
</evidence>
<dbReference type="AlphaFoldDB" id="W9P8E7"/>
<dbReference type="HOGENOM" id="CLU_3359707_0_0_1"/>
<reference evidence="1" key="2">
    <citation type="submission" date="2012-05" db="EMBL/GenBank/DDBJ databases">
        <title>Annotation of the Genome Sequence of Fusarium oxysporum HDV247.</title>
        <authorList>
            <consortium name="The Broad Institute Genomics Platform"/>
            <person name="Ma L.-J."/>
            <person name="Corby-Kistler H."/>
            <person name="Broz K."/>
            <person name="Gale L.R."/>
            <person name="Jonkers W."/>
            <person name="O'Donnell K."/>
            <person name="Ploetz R."/>
            <person name="Steinberg C."/>
            <person name="Schwartz D.C."/>
            <person name="VanEtten H."/>
            <person name="Zhou S."/>
            <person name="Young S.K."/>
            <person name="Zeng Q."/>
            <person name="Gargeya S."/>
            <person name="Fitzgerald M."/>
            <person name="Abouelleil A."/>
            <person name="Alvarado L."/>
            <person name="Chapman S.B."/>
            <person name="Gainer-Dewar J."/>
            <person name="Goldberg J."/>
            <person name="Griggs A."/>
            <person name="Gujja S."/>
            <person name="Hansen M."/>
            <person name="Howarth C."/>
            <person name="Imamovic A."/>
            <person name="Ireland A."/>
            <person name="Larimer J."/>
            <person name="McCowan C."/>
            <person name="Murphy C."/>
            <person name="Pearson M."/>
            <person name="Poon T.W."/>
            <person name="Priest M."/>
            <person name="Roberts A."/>
            <person name="Saif S."/>
            <person name="Shea T."/>
            <person name="Sykes S."/>
            <person name="Wortman J."/>
            <person name="Nusbaum C."/>
            <person name="Birren B."/>
        </authorList>
    </citation>
    <scope>NUCLEOTIDE SEQUENCE</scope>
    <source>
        <strain evidence="1">HDV247</strain>
    </source>
</reference>
<protein>
    <submittedName>
        <fullName evidence="1">Uncharacterized protein</fullName>
    </submittedName>
</protein>
<accession>W9P8E7</accession>
<name>W9P8E7_FUSOX</name>
<proteinExistence type="predicted"/>